<feature type="non-terminal residue" evidence="2">
    <location>
        <position position="1"/>
    </location>
</feature>
<dbReference type="AlphaFoldDB" id="A0AAN5CGW5"/>
<dbReference type="Proteomes" id="UP001328107">
    <property type="component" value="Unassembled WGS sequence"/>
</dbReference>
<proteinExistence type="predicted"/>
<dbReference type="EMBL" id="BTRK01000003">
    <property type="protein sequence ID" value="GMR44102.1"/>
    <property type="molecule type" value="Genomic_DNA"/>
</dbReference>
<feature type="region of interest" description="Disordered" evidence="1">
    <location>
        <begin position="1"/>
        <end position="94"/>
    </location>
</feature>
<comment type="caution">
    <text evidence="2">The sequence shown here is derived from an EMBL/GenBank/DDBJ whole genome shotgun (WGS) entry which is preliminary data.</text>
</comment>
<sequence length="194" mass="21947">NGDEMPNKDEPLQEEEINDIGSDSVEDDLIEHDGGEEEKTDISGITPKNSAETTVMVKRRRSCRKVPGNVKYTESSEESDGEVEPTLKKNKSEPVERRDKYGIFLLCSCGTRYSSDHDQKKHDKKCTGHEFTLHKLDEVTLQCVLCEIHPKTLRGYSAHLRIHHKSTLIKNGVYLQCSCGVRYNTDNADSKHGK</sequence>
<reference evidence="3" key="1">
    <citation type="submission" date="2022-10" db="EMBL/GenBank/DDBJ databases">
        <title>Genome assembly of Pristionchus species.</title>
        <authorList>
            <person name="Yoshida K."/>
            <person name="Sommer R.J."/>
        </authorList>
    </citation>
    <scope>NUCLEOTIDE SEQUENCE [LARGE SCALE GENOMIC DNA]</scope>
    <source>
        <strain evidence="3">RS5460</strain>
    </source>
</reference>
<protein>
    <submittedName>
        <fullName evidence="2">Uncharacterized protein</fullName>
    </submittedName>
</protein>
<gene>
    <name evidence="2" type="ORF">PMAYCL1PPCAC_14297</name>
</gene>
<accession>A0AAN5CGW5</accession>
<evidence type="ECO:0000313" key="3">
    <source>
        <dbReference type="Proteomes" id="UP001328107"/>
    </source>
</evidence>
<feature type="compositionally biased region" description="Acidic residues" evidence="1">
    <location>
        <begin position="12"/>
        <end position="39"/>
    </location>
</feature>
<evidence type="ECO:0000313" key="2">
    <source>
        <dbReference type="EMBL" id="GMR44102.1"/>
    </source>
</evidence>
<name>A0AAN5CGW5_9BILA</name>
<feature type="compositionally biased region" description="Basic and acidic residues" evidence="1">
    <location>
        <begin position="1"/>
        <end position="11"/>
    </location>
</feature>
<keyword evidence="3" id="KW-1185">Reference proteome</keyword>
<feature type="compositionally biased region" description="Basic and acidic residues" evidence="1">
    <location>
        <begin position="85"/>
        <end position="94"/>
    </location>
</feature>
<feature type="non-terminal residue" evidence="2">
    <location>
        <position position="194"/>
    </location>
</feature>
<evidence type="ECO:0000256" key="1">
    <source>
        <dbReference type="SAM" id="MobiDB-lite"/>
    </source>
</evidence>
<organism evidence="2 3">
    <name type="scientific">Pristionchus mayeri</name>
    <dbReference type="NCBI Taxonomy" id="1317129"/>
    <lineage>
        <taxon>Eukaryota</taxon>
        <taxon>Metazoa</taxon>
        <taxon>Ecdysozoa</taxon>
        <taxon>Nematoda</taxon>
        <taxon>Chromadorea</taxon>
        <taxon>Rhabditida</taxon>
        <taxon>Rhabditina</taxon>
        <taxon>Diplogasteromorpha</taxon>
        <taxon>Diplogasteroidea</taxon>
        <taxon>Neodiplogasteridae</taxon>
        <taxon>Pristionchus</taxon>
    </lineage>
</organism>